<dbReference type="InterPro" id="IPR013324">
    <property type="entry name" value="RNA_pol_sigma_r3/r4-like"/>
</dbReference>
<keyword evidence="5" id="KW-0804">Transcription</keyword>
<dbReference type="GO" id="GO:0003677">
    <property type="term" value="F:DNA binding"/>
    <property type="evidence" value="ECO:0007669"/>
    <property type="project" value="UniProtKB-KW"/>
</dbReference>
<dbReference type="Gene3D" id="1.10.10.10">
    <property type="entry name" value="Winged helix-like DNA-binding domain superfamily/Winged helix DNA-binding domain"/>
    <property type="match status" value="1"/>
</dbReference>
<comment type="similarity">
    <text evidence="1">Belongs to the sigma-70 factor family. ECF subfamily.</text>
</comment>
<dbReference type="InterPro" id="IPR036388">
    <property type="entry name" value="WH-like_DNA-bd_sf"/>
</dbReference>
<reference evidence="7" key="2">
    <citation type="journal article" date="2021" name="PeerJ">
        <title>Extensive microbial diversity within the chicken gut microbiome revealed by metagenomics and culture.</title>
        <authorList>
            <person name="Gilroy R."/>
            <person name="Ravi A."/>
            <person name="Getino M."/>
            <person name="Pursley I."/>
            <person name="Horton D.L."/>
            <person name="Alikhan N.F."/>
            <person name="Baker D."/>
            <person name="Gharbi K."/>
            <person name="Hall N."/>
            <person name="Watson M."/>
            <person name="Adriaenssens E.M."/>
            <person name="Foster-Nyarko E."/>
            <person name="Jarju S."/>
            <person name="Secka A."/>
            <person name="Antonio M."/>
            <person name="Oren A."/>
            <person name="Chaudhuri R.R."/>
            <person name="La Ragione R."/>
            <person name="Hildebrand F."/>
            <person name="Pallen M.J."/>
        </authorList>
    </citation>
    <scope>NUCLEOTIDE SEQUENCE</scope>
    <source>
        <strain evidence="7">ChiSjej4B22-9803</strain>
    </source>
</reference>
<dbReference type="NCBIfam" id="TIGR02937">
    <property type="entry name" value="sigma70-ECF"/>
    <property type="match status" value="1"/>
</dbReference>
<dbReference type="GO" id="GO:0006352">
    <property type="term" value="P:DNA-templated transcription initiation"/>
    <property type="evidence" value="ECO:0007669"/>
    <property type="project" value="InterPro"/>
</dbReference>
<dbReference type="InterPro" id="IPR007627">
    <property type="entry name" value="RNA_pol_sigma70_r2"/>
</dbReference>
<keyword evidence="2" id="KW-0805">Transcription regulation</keyword>
<evidence type="ECO:0000256" key="1">
    <source>
        <dbReference type="ARBA" id="ARBA00010641"/>
    </source>
</evidence>
<dbReference type="InterPro" id="IPR039425">
    <property type="entry name" value="RNA_pol_sigma-70-like"/>
</dbReference>
<dbReference type="Proteomes" id="UP000824111">
    <property type="component" value="Unassembled WGS sequence"/>
</dbReference>
<evidence type="ECO:0000259" key="6">
    <source>
        <dbReference type="Pfam" id="PF04542"/>
    </source>
</evidence>
<sequence length="186" mass="22161">MASTDKELAARIAAGEERAMEEVVELYGGLIKAVVHKHLAAFEAYQEDCINDVLFAVWKNIRHYNPSKNSLKNWIGAISKYKSIDYKRKYYMELDRKEADETVAADGRVEDRLLRRELEEEAWSMLRFLKPRDRELFFKRYVLEEDMEELSKSFNERPEVLYNRLSRGRKKLRLSLERKGTNRYEK</sequence>
<evidence type="ECO:0000313" key="8">
    <source>
        <dbReference type="Proteomes" id="UP000824111"/>
    </source>
</evidence>
<dbReference type="InterPro" id="IPR014284">
    <property type="entry name" value="RNA_pol_sigma-70_dom"/>
</dbReference>
<evidence type="ECO:0000256" key="2">
    <source>
        <dbReference type="ARBA" id="ARBA00023015"/>
    </source>
</evidence>
<accession>A0A9D1LTZ9</accession>
<reference evidence="7" key="1">
    <citation type="submission" date="2020-10" db="EMBL/GenBank/DDBJ databases">
        <authorList>
            <person name="Gilroy R."/>
        </authorList>
    </citation>
    <scope>NUCLEOTIDE SEQUENCE</scope>
    <source>
        <strain evidence="7">ChiSjej4B22-9803</strain>
    </source>
</reference>
<evidence type="ECO:0000256" key="3">
    <source>
        <dbReference type="ARBA" id="ARBA00023082"/>
    </source>
</evidence>
<gene>
    <name evidence="7" type="ORF">IAB04_01720</name>
</gene>
<dbReference type="SUPFAM" id="SSF88659">
    <property type="entry name" value="Sigma3 and sigma4 domains of RNA polymerase sigma factors"/>
    <property type="match status" value="1"/>
</dbReference>
<organism evidence="7 8">
    <name type="scientific">Candidatus Avimonoglobus intestinipullorum</name>
    <dbReference type="NCBI Taxonomy" id="2840699"/>
    <lineage>
        <taxon>Bacteria</taxon>
        <taxon>Bacillati</taxon>
        <taxon>Bacillota</taxon>
        <taxon>Clostridia</taxon>
        <taxon>Eubacteriales</taxon>
        <taxon>Candidatus Avimonoglobus</taxon>
    </lineage>
</organism>
<keyword evidence="4" id="KW-0238">DNA-binding</keyword>
<proteinExistence type="inferred from homology"/>
<dbReference type="Pfam" id="PF04542">
    <property type="entry name" value="Sigma70_r2"/>
    <property type="match status" value="1"/>
</dbReference>
<keyword evidence="3" id="KW-0731">Sigma factor</keyword>
<dbReference type="EMBL" id="DVND01000041">
    <property type="protein sequence ID" value="HIU48063.1"/>
    <property type="molecule type" value="Genomic_DNA"/>
</dbReference>
<evidence type="ECO:0000256" key="5">
    <source>
        <dbReference type="ARBA" id="ARBA00023163"/>
    </source>
</evidence>
<dbReference type="PANTHER" id="PTHR43133">
    <property type="entry name" value="RNA POLYMERASE ECF-TYPE SIGMA FACTO"/>
    <property type="match status" value="1"/>
</dbReference>
<evidence type="ECO:0000256" key="4">
    <source>
        <dbReference type="ARBA" id="ARBA00023125"/>
    </source>
</evidence>
<protein>
    <submittedName>
        <fullName evidence="7">Sigma-70 family RNA polymerase sigma factor</fullName>
    </submittedName>
</protein>
<comment type="caution">
    <text evidence="7">The sequence shown here is derived from an EMBL/GenBank/DDBJ whole genome shotgun (WGS) entry which is preliminary data.</text>
</comment>
<evidence type="ECO:0000313" key="7">
    <source>
        <dbReference type="EMBL" id="HIU48063.1"/>
    </source>
</evidence>
<feature type="domain" description="RNA polymerase sigma-70 region 2" evidence="6">
    <location>
        <begin position="24"/>
        <end position="89"/>
    </location>
</feature>
<dbReference type="InterPro" id="IPR013325">
    <property type="entry name" value="RNA_pol_sigma_r2"/>
</dbReference>
<dbReference type="AlphaFoldDB" id="A0A9D1LTZ9"/>
<dbReference type="SUPFAM" id="SSF88946">
    <property type="entry name" value="Sigma2 domain of RNA polymerase sigma factors"/>
    <property type="match status" value="1"/>
</dbReference>
<dbReference type="PANTHER" id="PTHR43133:SF8">
    <property type="entry name" value="RNA POLYMERASE SIGMA FACTOR HI_1459-RELATED"/>
    <property type="match status" value="1"/>
</dbReference>
<dbReference type="GO" id="GO:0016987">
    <property type="term" value="F:sigma factor activity"/>
    <property type="evidence" value="ECO:0007669"/>
    <property type="project" value="UniProtKB-KW"/>
</dbReference>
<dbReference type="Gene3D" id="1.10.1740.10">
    <property type="match status" value="1"/>
</dbReference>
<name>A0A9D1LTZ9_9FIRM</name>